<dbReference type="Gene3D" id="3.40.630.30">
    <property type="match status" value="1"/>
</dbReference>
<dbReference type="Pfam" id="PF00583">
    <property type="entry name" value="Acetyltransf_1"/>
    <property type="match status" value="1"/>
</dbReference>
<dbReference type="EMBL" id="VWSH01000001">
    <property type="protein sequence ID" value="KAA5537106.1"/>
    <property type="molecule type" value="Genomic_DNA"/>
</dbReference>
<evidence type="ECO:0000313" key="2">
    <source>
        <dbReference type="EMBL" id="KAA5537106.1"/>
    </source>
</evidence>
<proteinExistence type="predicted"/>
<dbReference type="InterPro" id="IPR000182">
    <property type="entry name" value="GNAT_dom"/>
</dbReference>
<dbReference type="SUPFAM" id="SSF55729">
    <property type="entry name" value="Acyl-CoA N-acyltransferases (Nat)"/>
    <property type="match status" value="1"/>
</dbReference>
<dbReference type="PROSITE" id="PS51186">
    <property type="entry name" value="GNAT"/>
    <property type="match status" value="1"/>
</dbReference>
<keyword evidence="2" id="KW-0808">Transferase</keyword>
<protein>
    <submittedName>
        <fullName evidence="2">GNAT family N-acetyltransferase</fullName>
    </submittedName>
</protein>
<dbReference type="InterPro" id="IPR016181">
    <property type="entry name" value="Acyl_CoA_acyltransferase"/>
</dbReference>
<comment type="caution">
    <text evidence="2">The sequence shown here is derived from an EMBL/GenBank/DDBJ whole genome shotgun (WGS) entry which is preliminary data.</text>
</comment>
<organism evidence="2 3">
    <name type="scientific">Taibaiella lutea</name>
    <dbReference type="NCBI Taxonomy" id="2608001"/>
    <lineage>
        <taxon>Bacteria</taxon>
        <taxon>Pseudomonadati</taxon>
        <taxon>Bacteroidota</taxon>
        <taxon>Chitinophagia</taxon>
        <taxon>Chitinophagales</taxon>
        <taxon>Chitinophagaceae</taxon>
        <taxon>Taibaiella</taxon>
    </lineage>
</organism>
<keyword evidence="3" id="KW-1185">Reference proteome</keyword>
<dbReference type="RefSeq" id="WP_150031682.1">
    <property type="nucleotide sequence ID" value="NZ_VWSH01000001.1"/>
</dbReference>
<reference evidence="2 3" key="1">
    <citation type="submission" date="2019-09" db="EMBL/GenBank/DDBJ databases">
        <title>Genome sequence and assembly of Taibaiella sp.</title>
        <authorList>
            <person name="Chhetri G."/>
        </authorList>
    </citation>
    <scope>NUCLEOTIDE SEQUENCE [LARGE SCALE GENOMIC DNA]</scope>
    <source>
        <strain evidence="2 3">KVB11</strain>
    </source>
</reference>
<evidence type="ECO:0000259" key="1">
    <source>
        <dbReference type="PROSITE" id="PS51186"/>
    </source>
</evidence>
<dbReference type="Proteomes" id="UP000323632">
    <property type="component" value="Unassembled WGS sequence"/>
</dbReference>
<dbReference type="AlphaFoldDB" id="A0A5M6CQ37"/>
<accession>A0A5M6CQ37</accession>
<evidence type="ECO:0000313" key="3">
    <source>
        <dbReference type="Proteomes" id="UP000323632"/>
    </source>
</evidence>
<name>A0A5M6CQ37_9BACT</name>
<dbReference type="GO" id="GO:0016747">
    <property type="term" value="F:acyltransferase activity, transferring groups other than amino-acyl groups"/>
    <property type="evidence" value="ECO:0007669"/>
    <property type="project" value="InterPro"/>
</dbReference>
<gene>
    <name evidence="2" type="ORF">F0919_05380</name>
</gene>
<feature type="domain" description="N-acetyltransferase" evidence="1">
    <location>
        <begin position="1"/>
        <end position="162"/>
    </location>
</feature>
<sequence>MEILLSQMTDIDTIFELYDDAIAFQKQVSTKQWRGFERALVETEIQKGLQYKIIINGAVACIFAIAYNDEIFWGAKDLQPSIYLHRIVTNPTFRGHSFVKVIIEWAKEYCKENNRQFIRMDTWGDNQRLIDYYITCGFEHTETILLSNTEGLPAHYTAMELALFEIEVI</sequence>